<dbReference type="GO" id="GO:0003723">
    <property type="term" value="F:RNA binding"/>
    <property type="evidence" value="ECO:0007669"/>
    <property type="project" value="UniProtKB-KW"/>
</dbReference>
<dbReference type="EMBL" id="CAJNYU010003635">
    <property type="protein sequence ID" value="CAF3689078.1"/>
    <property type="molecule type" value="Genomic_DNA"/>
</dbReference>
<dbReference type="Proteomes" id="UP000663865">
    <property type="component" value="Unassembled WGS sequence"/>
</dbReference>
<dbReference type="GO" id="GO:0071034">
    <property type="term" value="P:CUT catabolic process"/>
    <property type="evidence" value="ECO:0007669"/>
    <property type="project" value="TreeGrafter"/>
</dbReference>
<dbReference type="InterPro" id="IPR012340">
    <property type="entry name" value="NA-bd_OB-fold"/>
</dbReference>
<dbReference type="GO" id="GO:0034475">
    <property type="term" value="P:U4 snRNA 3'-end processing"/>
    <property type="evidence" value="ECO:0007669"/>
    <property type="project" value="TreeGrafter"/>
</dbReference>
<dbReference type="Proteomes" id="UP000663851">
    <property type="component" value="Unassembled WGS sequence"/>
</dbReference>
<dbReference type="EMBL" id="CAJNYV010000006">
    <property type="protein sequence ID" value="CAF3317946.1"/>
    <property type="molecule type" value="Genomic_DNA"/>
</dbReference>
<sequence length="309" mass="34239">MASSIIDPSIQKQLVVPGTVLTNDTSNFMRGHGTYSDTTRNHLKASIAGVVNKVDRLLCVEPIENTRYLGEVGHVVIGRVLKVDQSRWVVDIQSRLDAYLPLASVNLPGGENRRRIEDDERNMRQYLKEGDLFSAEIQQIYQDGTLALQTRNLRYGKLGEGILVHVRSSLVKRTKNHFHSLPCGASVIRGCNGSIWICPPASTASDTNSVDTGGYVKNIESVSIDVRKTIVRLSNCIRILNQLGLQIFDTSIMDIYELSSDYEIDDLIQPKIIQTISKHLQQQKGIINGVGGVSGGNGVDPYSHHMKEE</sequence>
<comment type="subcellular location">
    <subcellularLocation>
        <location evidence="1">Nucleus</location>
    </subcellularLocation>
</comment>
<gene>
    <name evidence="11" type="ORF">FME351_LOCUS26926</name>
    <name evidence="12" type="ORF">GRG538_LOCUS27905</name>
    <name evidence="13" type="ORF">HFQ381_LOCUS1779</name>
    <name evidence="8" type="ORF">KIK155_LOCUS205</name>
    <name evidence="10" type="ORF">LUA448_LOCUS14445</name>
    <name evidence="16" type="ORF">QYT958_LOCUS11348</name>
    <name evidence="9" type="ORF">TIS948_LOCUS20569</name>
    <name evidence="15" type="ORF">TOA249_LOCUS4748</name>
    <name evidence="14" type="ORF">TSG867_LOCUS16864</name>
</gene>
<dbReference type="CDD" id="cd05789">
    <property type="entry name" value="S1_Rrp4"/>
    <property type="match status" value="1"/>
</dbReference>
<evidence type="ECO:0000313" key="9">
    <source>
        <dbReference type="EMBL" id="CAF3324730.1"/>
    </source>
</evidence>
<dbReference type="CDD" id="cd22525">
    <property type="entry name" value="KH-I_Rrp4_eukar"/>
    <property type="match status" value="1"/>
</dbReference>
<dbReference type="EMBL" id="CAJNYT010004828">
    <property type="protein sequence ID" value="CAF3694377.1"/>
    <property type="molecule type" value="Genomic_DNA"/>
</dbReference>
<evidence type="ECO:0000313" key="13">
    <source>
        <dbReference type="EMBL" id="CAF4112866.1"/>
    </source>
</evidence>
<name>A0A820SCR1_9BILA</name>
<dbReference type="EMBL" id="CAJOBQ010001051">
    <property type="protein sequence ID" value="CAF4449324.1"/>
    <property type="molecule type" value="Genomic_DNA"/>
</dbReference>
<evidence type="ECO:0000313" key="8">
    <source>
        <dbReference type="EMBL" id="CAF3317946.1"/>
    </source>
</evidence>
<dbReference type="Proteomes" id="UP000663838">
    <property type="component" value="Unassembled WGS sequence"/>
</dbReference>
<dbReference type="GO" id="GO:0071051">
    <property type="term" value="P:poly(A)-dependent snoRNA 3'-end processing"/>
    <property type="evidence" value="ECO:0007669"/>
    <property type="project" value="TreeGrafter"/>
</dbReference>
<evidence type="ECO:0000313" key="11">
    <source>
        <dbReference type="EMBL" id="CAF3689078.1"/>
    </source>
</evidence>
<dbReference type="Pfam" id="PF15985">
    <property type="entry name" value="KH_6"/>
    <property type="match status" value="1"/>
</dbReference>
<dbReference type="Pfam" id="PF21266">
    <property type="entry name" value="S1_RRP4"/>
    <property type="match status" value="1"/>
</dbReference>
<dbReference type="Proteomes" id="UP000663833">
    <property type="component" value="Unassembled WGS sequence"/>
</dbReference>
<dbReference type="InterPro" id="IPR026699">
    <property type="entry name" value="Exosome_RNA_bind1/RRP40/RRP4"/>
</dbReference>
<dbReference type="InterPro" id="IPR048565">
    <property type="entry name" value="S1_RRP4"/>
</dbReference>
<keyword evidence="6" id="KW-0539">Nucleus</keyword>
<evidence type="ECO:0000313" key="14">
    <source>
        <dbReference type="EMBL" id="CAF4449324.1"/>
    </source>
</evidence>
<evidence type="ECO:0000259" key="7">
    <source>
        <dbReference type="PROSITE" id="PS50126"/>
    </source>
</evidence>
<organism evidence="14 17">
    <name type="scientific">Rotaria socialis</name>
    <dbReference type="NCBI Taxonomy" id="392032"/>
    <lineage>
        <taxon>Eukaryota</taxon>
        <taxon>Metazoa</taxon>
        <taxon>Spiralia</taxon>
        <taxon>Gnathifera</taxon>
        <taxon>Rotifera</taxon>
        <taxon>Eurotatoria</taxon>
        <taxon>Bdelloidea</taxon>
        <taxon>Philodinida</taxon>
        <taxon>Philodinidae</taxon>
        <taxon>Rotaria</taxon>
    </lineage>
</organism>
<dbReference type="EMBL" id="CAJOBO010000054">
    <property type="protein sequence ID" value="CAF4112866.1"/>
    <property type="molecule type" value="Genomic_DNA"/>
</dbReference>
<comment type="similarity">
    <text evidence="2">Belongs to the RRP4 family.</text>
</comment>
<dbReference type="InterPro" id="IPR036612">
    <property type="entry name" value="KH_dom_type_1_sf"/>
</dbReference>
<dbReference type="SUPFAM" id="SSF54791">
    <property type="entry name" value="Eukaryotic type KH-domain (KH-domain type I)"/>
    <property type="match status" value="1"/>
</dbReference>
<dbReference type="OrthoDB" id="1650at2759"/>
<comment type="caution">
    <text evidence="14">The sequence shown here is derived from an EMBL/GenBank/DDBJ whole genome shotgun (WGS) entry which is preliminary data.</text>
</comment>
<dbReference type="InterPro" id="IPR004088">
    <property type="entry name" value="KH_dom_type_1"/>
</dbReference>
<dbReference type="EMBL" id="CAJNYD010001833">
    <property type="protein sequence ID" value="CAF3366591.1"/>
    <property type="molecule type" value="Genomic_DNA"/>
</dbReference>
<dbReference type="Proteomes" id="UP000663848">
    <property type="component" value="Unassembled WGS sequence"/>
</dbReference>
<dbReference type="SUPFAM" id="SSF50249">
    <property type="entry name" value="Nucleic acid-binding proteins"/>
    <property type="match status" value="1"/>
</dbReference>
<evidence type="ECO:0000256" key="2">
    <source>
        <dbReference type="ARBA" id="ARBA00009155"/>
    </source>
</evidence>
<dbReference type="GO" id="GO:0071038">
    <property type="term" value="P:TRAMP-dependent tRNA surveillance pathway"/>
    <property type="evidence" value="ECO:0007669"/>
    <property type="project" value="TreeGrafter"/>
</dbReference>
<dbReference type="InterPro" id="IPR025721">
    <property type="entry name" value="Exosome_cplx_N_dom"/>
</dbReference>
<dbReference type="PROSITE" id="PS50126">
    <property type="entry name" value="S1"/>
    <property type="match status" value="1"/>
</dbReference>
<dbReference type="PANTHER" id="PTHR21321">
    <property type="entry name" value="PNAS-3 RELATED"/>
    <property type="match status" value="1"/>
</dbReference>
<dbReference type="GO" id="GO:0000467">
    <property type="term" value="P:exonucleolytic trimming to generate mature 3'-end of 5.8S rRNA from tricistronic rRNA transcript (SSU-rRNA, 5.8S rRNA, LSU-rRNA)"/>
    <property type="evidence" value="ECO:0007669"/>
    <property type="project" value="TreeGrafter"/>
</dbReference>
<dbReference type="EMBL" id="CAJNXB010003571">
    <property type="protein sequence ID" value="CAF3324730.1"/>
    <property type="molecule type" value="Genomic_DNA"/>
</dbReference>
<accession>A0A820SCR1</accession>
<dbReference type="FunFam" id="2.40.50.140:FF:000038">
    <property type="entry name" value="Exosome complex component RRP4"/>
    <property type="match status" value="1"/>
</dbReference>
<dbReference type="EMBL" id="CAJOBR010001316">
    <property type="protein sequence ID" value="CAF4597875.1"/>
    <property type="molecule type" value="Genomic_DNA"/>
</dbReference>
<feature type="domain" description="S1 motif" evidence="7">
    <location>
        <begin position="73"/>
        <end position="151"/>
    </location>
</feature>
<evidence type="ECO:0000313" key="10">
    <source>
        <dbReference type="EMBL" id="CAF3366591.1"/>
    </source>
</evidence>
<reference evidence="14" key="1">
    <citation type="submission" date="2021-02" db="EMBL/GenBank/DDBJ databases">
        <authorList>
            <person name="Nowell W R."/>
        </authorList>
    </citation>
    <scope>NUCLEOTIDE SEQUENCE</scope>
</reference>
<proteinExistence type="inferred from homology"/>
<protein>
    <recommendedName>
        <fullName evidence="7">S1 motif domain-containing protein</fullName>
    </recommendedName>
</protein>
<dbReference type="GO" id="GO:0071035">
    <property type="term" value="P:nuclear polyadenylation-dependent rRNA catabolic process"/>
    <property type="evidence" value="ECO:0007669"/>
    <property type="project" value="TreeGrafter"/>
</dbReference>
<evidence type="ECO:0000313" key="15">
    <source>
        <dbReference type="EMBL" id="CAF4517469.1"/>
    </source>
</evidence>
<keyword evidence="4" id="KW-0271">Exosome</keyword>
<dbReference type="GO" id="GO:0000177">
    <property type="term" value="C:cytoplasmic exosome (RNase complex)"/>
    <property type="evidence" value="ECO:0007669"/>
    <property type="project" value="TreeGrafter"/>
</dbReference>
<evidence type="ECO:0000256" key="5">
    <source>
        <dbReference type="ARBA" id="ARBA00022884"/>
    </source>
</evidence>
<keyword evidence="3" id="KW-0698">rRNA processing</keyword>
<dbReference type="Proteomes" id="UP000663862">
    <property type="component" value="Unassembled WGS sequence"/>
</dbReference>
<dbReference type="Proteomes" id="UP000663872">
    <property type="component" value="Unassembled WGS sequence"/>
</dbReference>
<dbReference type="AlphaFoldDB" id="A0A820SCR1"/>
<evidence type="ECO:0000313" key="12">
    <source>
        <dbReference type="EMBL" id="CAF3694377.1"/>
    </source>
</evidence>
<dbReference type="Pfam" id="PF14382">
    <property type="entry name" value="ECR1_N"/>
    <property type="match status" value="1"/>
</dbReference>
<evidence type="ECO:0000256" key="6">
    <source>
        <dbReference type="ARBA" id="ARBA00023242"/>
    </source>
</evidence>
<evidence type="ECO:0000313" key="16">
    <source>
        <dbReference type="EMBL" id="CAF4597875.1"/>
    </source>
</evidence>
<dbReference type="PANTHER" id="PTHR21321:SF4">
    <property type="entry name" value="EXOSOME COMPLEX COMPONENT RRP4"/>
    <property type="match status" value="1"/>
</dbReference>
<evidence type="ECO:0000256" key="4">
    <source>
        <dbReference type="ARBA" id="ARBA00022835"/>
    </source>
</evidence>
<dbReference type="Proteomes" id="UP000663869">
    <property type="component" value="Unassembled WGS sequence"/>
</dbReference>
<evidence type="ECO:0000313" key="17">
    <source>
        <dbReference type="Proteomes" id="UP000663862"/>
    </source>
</evidence>
<dbReference type="EMBL" id="CAJOBS010000184">
    <property type="protein sequence ID" value="CAF4517469.1"/>
    <property type="molecule type" value="Genomic_DNA"/>
</dbReference>
<dbReference type="Gene3D" id="2.40.50.100">
    <property type="match status" value="1"/>
</dbReference>
<evidence type="ECO:0000256" key="3">
    <source>
        <dbReference type="ARBA" id="ARBA00022552"/>
    </source>
</evidence>
<dbReference type="SUPFAM" id="SSF110324">
    <property type="entry name" value="Ribosomal L27 protein-like"/>
    <property type="match status" value="1"/>
</dbReference>
<dbReference type="GO" id="GO:0000176">
    <property type="term" value="C:nuclear exosome (RNase complex)"/>
    <property type="evidence" value="ECO:0007669"/>
    <property type="project" value="TreeGrafter"/>
</dbReference>
<evidence type="ECO:0000256" key="1">
    <source>
        <dbReference type="ARBA" id="ARBA00004123"/>
    </source>
</evidence>
<dbReference type="InterPro" id="IPR003029">
    <property type="entry name" value="S1_domain"/>
</dbReference>
<keyword evidence="5" id="KW-0694">RNA-binding</keyword>
<dbReference type="Gene3D" id="2.40.50.140">
    <property type="entry name" value="Nucleic acid-binding proteins"/>
    <property type="match status" value="1"/>
</dbReference>
<dbReference type="Proteomes" id="UP000663825">
    <property type="component" value="Unassembled WGS sequence"/>
</dbReference>